<reference evidence="1 2" key="1">
    <citation type="journal article" date="2014" name="Genome Biol. Evol.">
        <title>The genome of the myxosporean Thelohanellus kitauei shows adaptations to nutrient acquisition within its fish host.</title>
        <authorList>
            <person name="Yang Y."/>
            <person name="Xiong J."/>
            <person name="Zhou Z."/>
            <person name="Huo F."/>
            <person name="Miao W."/>
            <person name="Ran C."/>
            <person name="Liu Y."/>
            <person name="Zhang J."/>
            <person name="Feng J."/>
            <person name="Wang M."/>
            <person name="Wang M."/>
            <person name="Wang L."/>
            <person name="Yao B."/>
        </authorList>
    </citation>
    <scope>NUCLEOTIDE SEQUENCE [LARGE SCALE GENOMIC DNA]</scope>
    <source>
        <strain evidence="1">Wuqing</strain>
    </source>
</reference>
<gene>
    <name evidence="1" type="ORF">RF11_00960</name>
</gene>
<organism evidence="1 2">
    <name type="scientific">Thelohanellus kitauei</name>
    <name type="common">Myxosporean</name>
    <dbReference type="NCBI Taxonomy" id="669202"/>
    <lineage>
        <taxon>Eukaryota</taxon>
        <taxon>Metazoa</taxon>
        <taxon>Cnidaria</taxon>
        <taxon>Myxozoa</taxon>
        <taxon>Myxosporea</taxon>
        <taxon>Bivalvulida</taxon>
        <taxon>Platysporina</taxon>
        <taxon>Myxobolidae</taxon>
        <taxon>Thelohanellus</taxon>
    </lineage>
</organism>
<protein>
    <submittedName>
        <fullName evidence="1">Uncharacterized protein</fullName>
    </submittedName>
</protein>
<proteinExistence type="predicted"/>
<evidence type="ECO:0000313" key="2">
    <source>
        <dbReference type="Proteomes" id="UP000031668"/>
    </source>
</evidence>
<dbReference type="AlphaFoldDB" id="A0A0C2MEL0"/>
<sequence>MLLPLKKASAVNLFNIKVSDLLKAQFIITTTNCLDILQKYLKFDRIPASNNESYFRLFEQNKVLEGCFAPAVSPPKKKTHRYVLYKGQRKVVYSKRYDLLRKTMSRARLSRGLGARG</sequence>
<name>A0A0C2MEL0_THEKT</name>
<evidence type="ECO:0000313" key="1">
    <source>
        <dbReference type="EMBL" id="KII62844.1"/>
    </source>
</evidence>
<keyword evidence="2" id="KW-1185">Reference proteome</keyword>
<dbReference type="EMBL" id="JWZT01004866">
    <property type="protein sequence ID" value="KII62844.1"/>
    <property type="molecule type" value="Genomic_DNA"/>
</dbReference>
<dbReference type="Proteomes" id="UP000031668">
    <property type="component" value="Unassembled WGS sequence"/>
</dbReference>
<accession>A0A0C2MEL0</accession>
<comment type="caution">
    <text evidence="1">The sequence shown here is derived from an EMBL/GenBank/DDBJ whole genome shotgun (WGS) entry which is preliminary data.</text>
</comment>